<evidence type="ECO:0000313" key="2">
    <source>
        <dbReference type="EMBL" id="KOB63497.1"/>
    </source>
</evidence>
<dbReference type="EMBL" id="CH672208">
    <property type="protein sequence ID" value="KOB63497.1"/>
    <property type="molecule type" value="Genomic_DNA"/>
</dbReference>
<dbReference type="OMA" id="IIWNNAL"/>
<keyword evidence="1" id="KW-0472">Membrane</keyword>
<reference evidence="2 3" key="1">
    <citation type="submission" date="2006-03" db="EMBL/GenBank/DDBJ databases">
        <title>Annotation of Plasmodium falciparum HB3.</title>
        <authorList>
            <consortium name="The Broad Institute Genome Sequencing Platform"/>
            <person name="Volkman S.K."/>
            <person name="Neafsey D.E."/>
            <person name="Dash A.P."/>
            <person name="Chitnis C.E."/>
            <person name="Hartl D.L."/>
            <person name="Young S.K."/>
            <person name="Zeng Q."/>
            <person name="Koehrsen M."/>
            <person name="Alvarado L."/>
            <person name="Berlin A."/>
            <person name="Borenstein D."/>
            <person name="Chapman S.B."/>
            <person name="Chen Z."/>
            <person name="Engels R."/>
            <person name="Freedman E."/>
            <person name="Gellesch M."/>
            <person name="Goldberg J."/>
            <person name="Griggs A."/>
            <person name="Gujja S."/>
            <person name="Heilman E.R."/>
            <person name="Heiman D.I."/>
            <person name="Howarth C."/>
            <person name="Jen D."/>
            <person name="Larson L."/>
            <person name="Mehta T."/>
            <person name="Neiman D."/>
            <person name="Park D."/>
            <person name="Pearson M."/>
            <person name="Roberts A."/>
            <person name="Saif S."/>
            <person name="Shea T."/>
            <person name="Shenoy N."/>
            <person name="Sisk P."/>
            <person name="Stolte C."/>
            <person name="Sykes S."/>
            <person name="Walk T."/>
            <person name="White J."/>
            <person name="Yandava C."/>
            <person name="Haas B."/>
            <person name="Henn M.R."/>
            <person name="Nusbaum C."/>
            <person name="Birren B."/>
        </authorList>
    </citation>
    <scope>NUCLEOTIDE SEQUENCE [LARGE SCALE GENOMIC DNA]</scope>
    <source>
        <strain evidence="2">HB3</strain>
    </source>
</reference>
<dbReference type="AlphaFoldDB" id="A0A0L7KJI6"/>
<keyword evidence="1" id="KW-0812">Transmembrane</keyword>
<reference evidence="3" key="2">
    <citation type="submission" date="2006-03" db="EMBL/GenBank/DDBJ databases">
        <title>The genome sequence of the Plasmodium falciparum HB3.</title>
        <authorList>
            <consortium name="The Broad Institute Genome Sequencing Platform"/>
            <person name="Birren B."/>
            <person name="Lander E."/>
            <person name="Galagan J."/>
            <person name="Nusbaum C."/>
            <person name="Devon K."/>
            <person name="Henn M."/>
            <person name="Jaffe D."/>
            <person name="Butler J."/>
            <person name="Alvarez P."/>
            <person name="Gnerre S."/>
            <person name="Grabherr M."/>
            <person name="Kleber M."/>
            <person name="Mauceli E."/>
            <person name="Brockman W."/>
            <person name="MacCallum I.A."/>
            <person name="Rounsley S."/>
            <person name="Young S."/>
            <person name="LaButti K."/>
            <person name="Pushparaj V."/>
            <person name="DeCaprio D."/>
            <person name="Crawford M."/>
            <person name="Koehrsen M."/>
            <person name="Engels R."/>
            <person name="Montgomery P."/>
            <person name="Pearson M."/>
            <person name="Howarth C."/>
            <person name="Larson L."/>
            <person name="Luoma S."/>
            <person name="White J."/>
            <person name="Kodira C."/>
            <person name="Zeng Q."/>
            <person name="Oleary S."/>
            <person name="Yandava C."/>
            <person name="Alvarado L."/>
            <person name="Wirth D."/>
            <person name="Volkman S."/>
            <person name="Hartl D."/>
        </authorList>
    </citation>
    <scope>NUCLEOTIDE SEQUENCE [LARGE SCALE GENOMIC DNA]</scope>
</reference>
<feature type="transmembrane region" description="Helical" evidence="1">
    <location>
        <begin position="129"/>
        <end position="147"/>
    </location>
</feature>
<accession>A0A0L7KJI6</accession>
<evidence type="ECO:0000313" key="3">
    <source>
        <dbReference type="Proteomes" id="UP000054289"/>
    </source>
</evidence>
<organism evidence="2 3">
    <name type="scientific">Plasmodium falciparum (isolate HB3)</name>
    <dbReference type="NCBI Taxonomy" id="137071"/>
    <lineage>
        <taxon>Eukaryota</taxon>
        <taxon>Sar</taxon>
        <taxon>Alveolata</taxon>
        <taxon>Apicomplexa</taxon>
        <taxon>Aconoidasida</taxon>
        <taxon>Haemosporida</taxon>
        <taxon>Plasmodiidae</taxon>
        <taxon>Plasmodium</taxon>
        <taxon>Plasmodium (Laverania)</taxon>
    </lineage>
</organism>
<feature type="transmembrane region" description="Helical" evidence="1">
    <location>
        <begin position="70"/>
        <end position="94"/>
    </location>
</feature>
<dbReference type="KEGG" id="pfh:PFHG_05274"/>
<feature type="transmembrane region" description="Helical" evidence="1">
    <location>
        <begin position="6"/>
        <end position="24"/>
    </location>
</feature>
<proteinExistence type="predicted"/>
<sequence length="150" mass="17665">MLEENLHMYEIIGYIFGFGLLTGIRKSIHSIVATLAVYIKYVSFFFFFFLQNSPILWVACTPASSSTNPASNVVAIIIIVILVIILLVFLYYVIKESDFLENENFQKEYIRLYKTIKTKYTIKEEFKKFNIFLFIIIYKLFIIWNNALLI</sequence>
<feature type="transmembrane region" description="Helical" evidence="1">
    <location>
        <begin position="31"/>
        <end position="50"/>
    </location>
</feature>
<gene>
    <name evidence="2" type="ORF">PFHG_05274</name>
</gene>
<protein>
    <submittedName>
        <fullName evidence="2">Uncharacterized protein</fullName>
    </submittedName>
</protein>
<evidence type="ECO:0000256" key="1">
    <source>
        <dbReference type="SAM" id="Phobius"/>
    </source>
</evidence>
<name>A0A0L7KJI6_PLAFX</name>
<keyword evidence="1" id="KW-1133">Transmembrane helix</keyword>
<dbReference type="Proteomes" id="UP000054289">
    <property type="component" value="Unassembled WGS sequence"/>
</dbReference>